<sequence>MDSEELWPVKKYMGSLGLCCSQCRPFLQRREPPASPLRKQILPRTVRPARLATKIWQVIDGIPSFTLFITLFRPDRTAQHSVTPHFIPPQHSILRAPASNVQKLLFEQPRTATDATLHIIMSSPPTPPDEKQTEEQKQTQKEKVIAQATAKLEEAQKETEAAQALRERAEATEDPEEKKKILAEAAEHEKKAQGSAKQSKRLQSGVWQGGIGGAGIGAGLGTGLGAGVGTLVGAVVGGVTAIPTTGLGLLVGAGTGAIHGPWYKLEQQKKEAEEAEANGEDGGESEGREGAEKAVKAG</sequence>
<feature type="compositionally biased region" description="Basic and acidic residues" evidence="1">
    <location>
        <begin position="128"/>
        <end position="142"/>
    </location>
</feature>
<reference evidence="2 3" key="1">
    <citation type="submission" date="2014-02" db="EMBL/GenBank/DDBJ databases">
        <title>The genome sequence of Colletotrichum simmondsii CBS122122.</title>
        <authorList>
            <person name="Baroncelli R."/>
            <person name="Thon M.R."/>
        </authorList>
    </citation>
    <scope>NUCLEOTIDE SEQUENCE [LARGE SCALE GENOMIC DNA]</scope>
    <source>
        <strain evidence="2 3">CBS122122</strain>
    </source>
</reference>
<evidence type="ECO:0000313" key="3">
    <source>
        <dbReference type="Proteomes" id="UP000070328"/>
    </source>
</evidence>
<accession>A0A135SKQ9</accession>
<comment type="caution">
    <text evidence="2">The sequence shown here is derived from an EMBL/GenBank/DDBJ whole genome shotgun (WGS) entry which is preliminary data.</text>
</comment>
<evidence type="ECO:0000313" key="2">
    <source>
        <dbReference type="EMBL" id="KXH36461.1"/>
    </source>
</evidence>
<proteinExistence type="predicted"/>
<keyword evidence="3" id="KW-1185">Reference proteome</keyword>
<dbReference type="Proteomes" id="UP000070328">
    <property type="component" value="Unassembled WGS sequence"/>
</dbReference>
<dbReference type="EMBL" id="JFBX01000526">
    <property type="protein sequence ID" value="KXH36461.1"/>
    <property type="molecule type" value="Genomic_DNA"/>
</dbReference>
<feature type="compositionally biased region" description="Basic and acidic residues" evidence="1">
    <location>
        <begin position="285"/>
        <end position="298"/>
    </location>
</feature>
<evidence type="ECO:0000256" key="1">
    <source>
        <dbReference type="SAM" id="MobiDB-lite"/>
    </source>
</evidence>
<organism evidence="2 3">
    <name type="scientific">Colletotrichum simmondsii</name>
    <dbReference type="NCBI Taxonomy" id="703756"/>
    <lineage>
        <taxon>Eukaryota</taxon>
        <taxon>Fungi</taxon>
        <taxon>Dikarya</taxon>
        <taxon>Ascomycota</taxon>
        <taxon>Pezizomycotina</taxon>
        <taxon>Sordariomycetes</taxon>
        <taxon>Hypocreomycetidae</taxon>
        <taxon>Glomerellales</taxon>
        <taxon>Glomerellaceae</taxon>
        <taxon>Colletotrichum</taxon>
        <taxon>Colletotrichum acutatum species complex</taxon>
    </lineage>
</organism>
<gene>
    <name evidence="2" type="ORF">CSIM01_04976</name>
</gene>
<dbReference type="AlphaFoldDB" id="A0A135SKQ9"/>
<protein>
    <submittedName>
        <fullName evidence="2">Uncharacterized protein</fullName>
    </submittedName>
</protein>
<feature type="region of interest" description="Disordered" evidence="1">
    <location>
        <begin position="265"/>
        <end position="298"/>
    </location>
</feature>
<name>A0A135SKQ9_9PEZI</name>
<feature type="region of interest" description="Disordered" evidence="1">
    <location>
        <begin position="120"/>
        <end position="142"/>
    </location>
</feature>
<feature type="compositionally biased region" description="Acidic residues" evidence="1">
    <location>
        <begin position="273"/>
        <end position="284"/>
    </location>
</feature>